<reference evidence="2" key="1">
    <citation type="submission" date="2017-01" db="EMBL/GenBank/DDBJ databases">
        <authorList>
            <person name="Varghese N."/>
            <person name="Submissions S."/>
        </authorList>
    </citation>
    <scope>NUCLEOTIDE SEQUENCE [LARGE SCALE GENOMIC DNA]</scope>
    <source>
        <strain evidence="2">DM9</strain>
    </source>
</reference>
<organism evidence="1 2">
    <name type="scientific">Pontibacter lucknowensis</name>
    <dbReference type="NCBI Taxonomy" id="1077936"/>
    <lineage>
        <taxon>Bacteria</taxon>
        <taxon>Pseudomonadati</taxon>
        <taxon>Bacteroidota</taxon>
        <taxon>Cytophagia</taxon>
        <taxon>Cytophagales</taxon>
        <taxon>Hymenobacteraceae</taxon>
        <taxon>Pontibacter</taxon>
    </lineage>
</organism>
<dbReference type="EMBL" id="FTNM01000001">
    <property type="protein sequence ID" value="SIQ62766.1"/>
    <property type="molecule type" value="Genomic_DNA"/>
</dbReference>
<dbReference type="STRING" id="1077936.SAMN05421545_0791"/>
<sequence>MSLYKEYSVSDLKEGEDFYFERGLMVLTAKYLLKRGYCCKNACRNCPYGFTKKKKETGLKGEDKV</sequence>
<gene>
    <name evidence="1" type="ORF">SAMN05421545_0791</name>
</gene>
<proteinExistence type="predicted"/>
<dbReference type="Proteomes" id="UP000185924">
    <property type="component" value="Unassembled WGS sequence"/>
</dbReference>
<evidence type="ECO:0000313" key="1">
    <source>
        <dbReference type="EMBL" id="SIQ62766.1"/>
    </source>
</evidence>
<keyword evidence="2" id="KW-1185">Reference proteome</keyword>
<protein>
    <submittedName>
        <fullName evidence="1">Uncharacterized protein</fullName>
    </submittedName>
</protein>
<evidence type="ECO:0000313" key="2">
    <source>
        <dbReference type="Proteomes" id="UP000185924"/>
    </source>
</evidence>
<dbReference type="InterPro" id="IPR040807">
    <property type="entry name" value="DUF5522"/>
</dbReference>
<dbReference type="OrthoDB" id="9800168at2"/>
<dbReference type="AlphaFoldDB" id="A0A1N6UBV4"/>
<name>A0A1N6UBV4_9BACT</name>
<accession>A0A1N6UBV4</accession>
<dbReference type="Pfam" id="PF17653">
    <property type="entry name" value="DUF5522"/>
    <property type="match status" value="1"/>
</dbReference>